<proteinExistence type="predicted"/>
<comment type="caution">
    <text evidence="3">The sequence shown here is derived from an EMBL/GenBank/DDBJ whole genome shotgun (WGS) entry which is preliminary data.</text>
</comment>
<keyword evidence="1" id="KW-0812">Transmembrane</keyword>
<dbReference type="Proteomes" id="UP000318521">
    <property type="component" value="Unassembled WGS sequence"/>
</dbReference>
<evidence type="ECO:0000313" key="3">
    <source>
        <dbReference type="EMBL" id="TSB47512.1"/>
    </source>
</evidence>
<keyword evidence="1" id="KW-1133">Transmembrane helix</keyword>
<keyword evidence="3" id="KW-0378">Hydrolase</keyword>
<evidence type="ECO:0000259" key="2">
    <source>
        <dbReference type="Pfam" id="PF02517"/>
    </source>
</evidence>
<feature type="transmembrane region" description="Helical" evidence="1">
    <location>
        <begin position="161"/>
        <end position="181"/>
    </location>
</feature>
<evidence type="ECO:0000313" key="4">
    <source>
        <dbReference type="Proteomes" id="UP000318521"/>
    </source>
</evidence>
<sequence length="233" mass="25276">MNNQSKGHNPTNEIRPGWLEIIVLGIVYFIVVVVVSRIILHMFSSDITLVGLSLSALSAFAGLAAFAAAYLIRIRSGAAFGIRKTTWKWLLISIGIGLAVFLLNRGLLILLYIWGGDLNTQDAYQAASSSGVLIFSIQLLFIGILTPLGEEFAFRGVLTNALLRYGPWIGIGVSSLIFALAHGINEILPIAFITGLAAGYLYYRTKSVWPAVIVHGMNNLLGTIVAFISSYFI</sequence>
<dbReference type="AlphaFoldDB" id="A0A554A1D2"/>
<name>A0A554A1D2_9BACI</name>
<evidence type="ECO:0000256" key="1">
    <source>
        <dbReference type="SAM" id="Phobius"/>
    </source>
</evidence>
<keyword evidence="3" id="KW-0482">Metalloprotease</keyword>
<accession>A0A554A1D2</accession>
<keyword evidence="3" id="KW-0645">Protease</keyword>
<gene>
    <name evidence="3" type="ORF">FN960_07185</name>
</gene>
<keyword evidence="4" id="KW-1185">Reference proteome</keyword>
<organism evidence="3 4">
    <name type="scientific">Alkalicoccobacillus porphyridii</name>
    <dbReference type="NCBI Taxonomy" id="2597270"/>
    <lineage>
        <taxon>Bacteria</taxon>
        <taxon>Bacillati</taxon>
        <taxon>Bacillota</taxon>
        <taxon>Bacilli</taxon>
        <taxon>Bacillales</taxon>
        <taxon>Bacillaceae</taxon>
        <taxon>Alkalicoccobacillus</taxon>
    </lineage>
</organism>
<dbReference type="GO" id="GO:0080120">
    <property type="term" value="P:CAAX-box protein maturation"/>
    <property type="evidence" value="ECO:0007669"/>
    <property type="project" value="UniProtKB-ARBA"/>
</dbReference>
<dbReference type="GO" id="GO:0006508">
    <property type="term" value="P:proteolysis"/>
    <property type="evidence" value="ECO:0007669"/>
    <property type="project" value="UniProtKB-KW"/>
</dbReference>
<dbReference type="Pfam" id="PF02517">
    <property type="entry name" value="Rce1-like"/>
    <property type="match status" value="1"/>
</dbReference>
<dbReference type="RefSeq" id="WP_143848012.1">
    <property type="nucleotide sequence ID" value="NZ_VLXZ01000003.1"/>
</dbReference>
<reference evidence="3 4" key="1">
    <citation type="submission" date="2019-07" db="EMBL/GenBank/DDBJ databases">
        <authorList>
            <person name="Park Y.J."/>
            <person name="Jeong S.E."/>
            <person name="Jung H.S."/>
        </authorList>
    </citation>
    <scope>NUCLEOTIDE SEQUENCE [LARGE SCALE GENOMIC DNA]</scope>
    <source>
        <strain evidence="4">P16(2019)</strain>
    </source>
</reference>
<dbReference type="InterPro" id="IPR003675">
    <property type="entry name" value="Rce1/LyrA-like_dom"/>
</dbReference>
<feature type="domain" description="CAAX prenyl protease 2/Lysostaphin resistance protein A-like" evidence="2">
    <location>
        <begin position="136"/>
        <end position="221"/>
    </location>
</feature>
<dbReference type="GO" id="GO:0004175">
    <property type="term" value="F:endopeptidase activity"/>
    <property type="evidence" value="ECO:0007669"/>
    <property type="project" value="UniProtKB-ARBA"/>
</dbReference>
<feature type="transmembrane region" description="Helical" evidence="1">
    <location>
        <begin position="21"/>
        <end position="43"/>
    </location>
</feature>
<dbReference type="GO" id="GO:0008237">
    <property type="term" value="F:metallopeptidase activity"/>
    <property type="evidence" value="ECO:0007669"/>
    <property type="project" value="UniProtKB-KW"/>
</dbReference>
<dbReference type="PANTHER" id="PTHR36435">
    <property type="entry name" value="SLR1288 PROTEIN"/>
    <property type="match status" value="1"/>
</dbReference>
<protein>
    <submittedName>
        <fullName evidence="3">CPBP family intramembrane metalloprotease</fullName>
    </submittedName>
</protein>
<feature type="transmembrane region" description="Helical" evidence="1">
    <location>
        <begin position="91"/>
        <end position="114"/>
    </location>
</feature>
<dbReference type="EMBL" id="VLXZ01000003">
    <property type="protein sequence ID" value="TSB47512.1"/>
    <property type="molecule type" value="Genomic_DNA"/>
</dbReference>
<feature type="transmembrane region" description="Helical" evidence="1">
    <location>
        <begin position="210"/>
        <end position="232"/>
    </location>
</feature>
<feature type="transmembrane region" description="Helical" evidence="1">
    <location>
        <begin position="126"/>
        <end position="149"/>
    </location>
</feature>
<feature type="transmembrane region" description="Helical" evidence="1">
    <location>
        <begin position="187"/>
        <end position="203"/>
    </location>
</feature>
<dbReference type="OrthoDB" id="9782250at2"/>
<dbReference type="InterPro" id="IPR052710">
    <property type="entry name" value="CAAX_protease"/>
</dbReference>
<feature type="transmembrane region" description="Helical" evidence="1">
    <location>
        <begin position="49"/>
        <end position="71"/>
    </location>
</feature>
<keyword evidence="1" id="KW-0472">Membrane</keyword>
<dbReference type="PANTHER" id="PTHR36435:SF1">
    <property type="entry name" value="CAAX AMINO TERMINAL PROTEASE FAMILY PROTEIN"/>
    <property type="match status" value="1"/>
</dbReference>